<dbReference type="EMBL" id="CAUYUJ010022135">
    <property type="protein sequence ID" value="CAK0909112.1"/>
    <property type="molecule type" value="Genomic_DNA"/>
</dbReference>
<reference evidence="1" key="1">
    <citation type="submission" date="2023-10" db="EMBL/GenBank/DDBJ databases">
        <authorList>
            <person name="Chen Y."/>
            <person name="Shah S."/>
            <person name="Dougan E. K."/>
            <person name="Thang M."/>
            <person name="Chan C."/>
        </authorList>
    </citation>
    <scope>NUCLEOTIDE SEQUENCE [LARGE SCALE GENOMIC DNA]</scope>
</reference>
<gene>
    <name evidence="1" type="ORF">PCOR1329_LOCUS83615</name>
</gene>
<comment type="caution">
    <text evidence="1">The sequence shown here is derived from an EMBL/GenBank/DDBJ whole genome shotgun (WGS) entry which is preliminary data.</text>
</comment>
<accession>A0ABN9YBU1</accession>
<sequence>MVFLTLNRKRLACGGTTDVAKVMRKLWPKLVVIFLLRQGVQSSCRRFTNEHLQPIVSAFALGFTCIASRDPFGQVTPFHIALLGPSLAIVSNQPWLYFYSCGYFATVLQGLAHEVSTEAPTLPRLANLAEELGHTVHFPTILLQTAYSKFVLGKRA</sequence>
<protein>
    <submittedName>
        <fullName evidence="1">Uncharacterized protein</fullName>
    </submittedName>
</protein>
<proteinExistence type="predicted"/>
<keyword evidence="2" id="KW-1185">Reference proteome</keyword>
<organism evidence="1 2">
    <name type="scientific">Prorocentrum cordatum</name>
    <dbReference type="NCBI Taxonomy" id="2364126"/>
    <lineage>
        <taxon>Eukaryota</taxon>
        <taxon>Sar</taxon>
        <taxon>Alveolata</taxon>
        <taxon>Dinophyceae</taxon>
        <taxon>Prorocentrales</taxon>
        <taxon>Prorocentraceae</taxon>
        <taxon>Prorocentrum</taxon>
    </lineage>
</organism>
<evidence type="ECO:0000313" key="2">
    <source>
        <dbReference type="Proteomes" id="UP001189429"/>
    </source>
</evidence>
<name>A0ABN9YBU1_9DINO</name>
<dbReference type="Proteomes" id="UP001189429">
    <property type="component" value="Unassembled WGS sequence"/>
</dbReference>
<evidence type="ECO:0000313" key="1">
    <source>
        <dbReference type="EMBL" id="CAK0909112.1"/>
    </source>
</evidence>